<gene>
    <name evidence="2" type="ORF">ACFQO1_03500</name>
</gene>
<feature type="chain" id="PRO_5046400331" evidence="1">
    <location>
        <begin position="24"/>
        <end position="121"/>
    </location>
</feature>
<dbReference type="Proteomes" id="UP001596415">
    <property type="component" value="Unassembled WGS sequence"/>
</dbReference>
<reference evidence="3" key="1">
    <citation type="journal article" date="2019" name="Int. J. Syst. Evol. Microbiol.">
        <title>The Global Catalogue of Microorganisms (GCM) 10K type strain sequencing project: providing services to taxonomists for standard genome sequencing and annotation.</title>
        <authorList>
            <consortium name="The Broad Institute Genomics Platform"/>
            <consortium name="The Broad Institute Genome Sequencing Center for Infectious Disease"/>
            <person name="Wu L."/>
            <person name="Ma J."/>
        </authorList>
    </citation>
    <scope>NUCLEOTIDE SEQUENCE [LARGE SCALE GENOMIC DNA]</scope>
    <source>
        <strain evidence="3">CGMCC 1.16306</strain>
    </source>
</reference>
<evidence type="ECO:0000313" key="3">
    <source>
        <dbReference type="Proteomes" id="UP001596415"/>
    </source>
</evidence>
<sequence>MKKLQNIVCFSLVVLLAGFSASAYTIAVISSENAELQENLQSLSAHQKVLFFIDTPGENSVSISDSEGTPVTFKDSSHYKVRIVAQHGIAATRLQQLTATNDPAVTVATIKERIFPFHSHW</sequence>
<organism evidence="2 3">
    <name type="scientific">Jejudonia soesokkakensis</name>
    <dbReference type="NCBI Taxonomy" id="1323432"/>
    <lineage>
        <taxon>Bacteria</taxon>
        <taxon>Pseudomonadati</taxon>
        <taxon>Bacteroidota</taxon>
        <taxon>Flavobacteriia</taxon>
        <taxon>Flavobacteriales</taxon>
        <taxon>Flavobacteriaceae</taxon>
        <taxon>Jejudonia</taxon>
    </lineage>
</organism>
<dbReference type="EMBL" id="JBHTBN010000001">
    <property type="protein sequence ID" value="MFC7356740.1"/>
    <property type="molecule type" value="Genomic_DNA"/>
</dbReference>
<comment type="caution">
    <text evidence="2">The sequence shown here is derived from an EMBL/GenBank/DDBJ whole genome shotgun (WGS) entry which is preliminary data.</text>
</comment>
<protein>
    <submittedName>
        <fullName evidence="2">Uncharacterized protein</fullName>
    </submittedName>
</protein>
<evidence type="ECO:0000256" key="1">
    <source>
        <dbReference type="SAM" id="SignalP"/>
    </source>
</evidence>
<keyword evidence="1" id="KW-0732">Signal</keyword>
<dbReference type="RefSeq" id="WP_380216584.1">
    <property type="nucleotide sequence ID" value="NZ_JBHTBN010000001.1"/>
</dbReference>
<name>A0ABW2MSD2_9FLAO</name>
<evidence type="ECO:0000313" key="2">
    <source>
        <dbReference type="EMBL" id="MFC7356740.1"/>
    </source>
</evidence>
<keyword evidence="3" id="KW-1185">Reference proteome</keyword>
<proteinExistence type="predicted"/>
<accession>A0ABW2MSD2</accession>
<feature type="signal peptide" evidence="1">
    <location>
        <begin position="1"/>
        <end position="23"/>
    </location>
</feature>